<proteinExistence type="predicted"/>
<accession>A0A940DT72</accession>
<dbReference type="EMBL" id="JADILV010000047">
    <property type="protein sequence ID" value="MBO8483901.1"/>
    <property type="molecule type" value="Genomic_DNA"/>
</dbReference>
<evidence type="ECO:0000313" key="1">
    <source>
        <dbReference type="EMBL" id="MBO8483901.1"/>
    </source>
</evidence>
<reference evidence="1" key="2">
    <citation type="journal article" date="2021" name="PeerJ">
        <title>Extensive microbial diversity within the chicken gut microbiome revealed by metagenomics and culture.</title>
        <authorList>
            <person name="Gilroy R."/>
            <person name="Ravi A."/>
            <person name="Getino M."/>
            <person name="Pursley I."/>
            <person name="Horton D.L."/>
            <person name="Alikhan N.F."/>
            <person name="Baker D."/>
            <person name="Gharbi K."/>
            <person name="Hall N."/>
            <person name="Watson M."/>
            <person name="Adriaenssens E.M."/>
            <person name="Foster-Nyarko E."/>
            <person name="Jarju S."/>
            <person name="Secka A."/>
            <person name="Antonio M."/>
            <person name="Oren A."/>
            <person name="Chaudhuri R.R."/>
            <person name="La Ragione R."/>
            <person name="Hildebrand F."/>
            <person name="Pallen M.J."/>
        </authorList>
    </citation>
    <scope>NUCLEOTIDE SEQUENCE</scope>
    <source>
        <strain evidence="1">G3-8215</strain>
    </source>
</reference>
<sequence length="322" mass="37685">MRIFYKTLEHIIKERILALKYMHLFRRGEKKPEKQMLVMMVDGRHYHGGMCDRFKGIVSSYAYCKQRGIDFRINYTYPFPLTDYLIPAEYDWTLRRGDMSNCIWDSRIMYYRSEYGKRLLRLKTGKQIHYYGNTDFLELLNETGGTSYRWGELFKELFRPTELLSSNLNRLHESIGGPYNAAVFRFQNLLGDFPEYKFKPLETEEERRSLIEKCLNAIKDIISRHPDGMPLLVTSDSRSFLEKAAGIKEVFIIPGSLIHMDGGNNTDSQTKSASYLKSFLDFFMISEASHVSCIMTGKMYNTQFPAYAAKVNDVPFERIKIE</sequence>
<reference evidence="1" key="1">
    <citation type="submission" date="2020-10" db="EMBL/GenBank/DDBJ databases">
        <authorList>
            <person name="Gilroy R."/>
        </authorList>
    </citation>
    <scope>NUCLEOTIDE SEQUENCE</scope>
    <source>
        <strain evidence="1">G3-8215</strain>
    </source>
</reference>
<dbReference type="AlphaFoldDB" id="A0A940DT72"/>
<gene>
    <name evidence="1" type="ORF">IAB75_07295</name>
</gene>
<protein>
    <submittedName>
        <fullName evidence="1">Uncharacterized protein</fullName>
    </submittedName>
</protein>
<organism evidence="1 2">
    <name type="scientific">Candidatus Cryptobacteroides avicola</name>
    <dbReference type="NCBI Taxonomy" id="2840757"/>
    <lineage>
        <taxon>Bacteria</taxon>
        <taxon>Pseudomonadati</taxon>
        <taxon>Bacteroidota</taxon>
        <taxon>Bacteroidia</taxon>
        <taxon>Bacteroidales</taxon>
        <taxon>Candidatus Cryptobacteroides</taxon>
    </lineage>
</organism>
<evidence type="ECO:0000313" key="2">
    <source>
        <dbReference type="Proteomes" id="UP000725002"/>
    </source>
</evidence>
<dbReference type="Proteomes" id="UP000725002">
    <property type="component" value="Unassembled WGS sequence"/>
</dbReference>
<comment type="caution">
    <text evidence="1">The sequence shown here is derived from an EMBL/GenBank/DDBJ whole genome shotgun (WGS) entry which is preliminary data.</text>
</comment>
<name>A0A940DT72_9BACT</name>